<feature type="compositionally biased region" description="Basic and acidic residues" evidence="7">
    <location>
        <begin position="490"/>
        <end position="502"/>
    </location>
</feature>
<dbReference type="GO" id="GO:0005886">
    <property type="term" value="C:plasma membrane"/>
    <property type="evidence" value="ECO:0007669"/>
    <property type="project" value="TreeGrafter"/>
</dbReference>
<dbReference type="InterPro" id="IPR029058">
    <property type="entry name" value="AB_hydrolase_fold"/>
</dbReference>
<dbReference type="GO" id="GO:0005615">
    <property type="term" value="C:extracellular space"/>
    <property type="evidence" value="ECO:0007669"/>
    <property type="project" value="TreeGrafter"/>
</dbReference>
<reference evidence="10" key="1">
    <citation type="journal article" date="2020" name="Cell">
        <title>Large-Scale Comparative Analyses of Tick Genomes Elucidate Their Genetic Diversity and Vector Capacities.</title>
        <authorList>
            <consortium name="Tick Genome and Microbiome Consortium (TIGMIC)"/>
            <person name="Jia N."/>
            <person name="Wang J."/>
            <person name="Shi W."/>
            <person name="Du L."/>
            <person name="Sun Y."/>
            <person name="Zhan W."/>
            <person name="Jiang J.F."/>
            <person name="Wang Q."/>
            <person name="Zhang B."/>
            <person name="Ji P."/>
            <person name="Bell-Sakyi L."/>
            <person name="Cui X.M."/>
            <person name="Yuan T.T."/>
            <person name="Jiang B.G."/>
            <person name="Yang W.F."/>
            <person name="Lam T.T."/>
            <person name="Chang Q.C."/>
            <person name="Ding S.J."/>
            <person name="Wang X.J."/>
            <person name="Zhu J.G."/>
            <person name="Ruan X.D."/>
            <person name="Zhao L."/>
            <person name="Wei J.T."/>
            <person name="Ye R.Z."/>
            <person name="Que T.C."/>
            <person name="Du C.H."/>
            <person name="Zhou Y.H."/>
            <person name="Cheng J.X."/>
            <person name="Dai P.F."/>
            <person name="Guo W.B."/>
            <person name="Han X.H."/>
            <person name="Huang E.J."/>
            <person name="Li L.F."/>
            <person name="Wei W."/>
            <person name="Gao Y.C."/>
            <person name="Liu J.Z."/>
            <person name="Shao H.Z."/>
            <person name="Wang X."/>
            <person name="Wang C.C."/>
            <person name="Yang T.C."/>
            <person name="Huo Q.B."/>
            <person name="Li W."/>
            <person name="Chen H.Y."/>
            <person name="Chen S.E."/>
            <person name="Zhou L.G."/>
            <person name="Ni X.B."/>
            <person name="Tian J.H."/>
            <person name="Sheng Y."/>
            <person name="Liu T."/>
            <person name="Pan Y.S."/>
            <person name="Xia L.Y."/>
            <person name="Li J."/>
            <person name="Zhao F."/>
            <person name="Cao W.C."/>
        </authorList>
    </citation>
    <scope>NUCLEOTIDE SEQUENCE</scope>
    <source>
        <strain evidence="10">Rsan-2018</strain>
    </source>
</reference>
<keyword evidence="5" id="KW-0325">Glycoprotein</keyword>
<protein>
    <recommendedName>
        <fullName evidence="9">Carboxylesterase type B domain-containing protein</fullName>
    </recommendedName>
</protein>
<dbReference type="EMBL" id="JABSTV010001255">
    <property type="protein sequence ID" value="KAH7936071.1"/>
    <property type="molecule type" value="Genomic_DNA"/>
</dbReference>
<dbReference type="PANTHER" id="PTHR43918:SF4">
    <property type="entry name" value="CARBOXYLIC ESTER HYDROLASE"/>
    <property type="match status" value="1"/>
</dbReference>
<name>A0A9D4PDB1_RHISA</name>
<comment type="caution">
    <text evidence="10">The sequence shown here is derived from an EMBL/GenBank/DDBJ whole genome shotgun (WGS) entry which is preliminary data.</text>
</comment>
<dbReference type="AlphaFoldDB" id="A0A9D4PDB1"/>
<evidence type="ECO:0000259" key="9">
    <source>
        <dbReference type="Pfam" id="PF00135"/>
    </source>
</evidence>
<feature type="compositionally biased region" description="Polar residues" evidence="7">
    <location>
        <begin position="1"/>
        <end position="18"/>
    </location>
</feature>
<keyword evidence="4" id="KW-1015">Disulfide bond</keyword>
<dbReference type="Proteomes" id="UP000821837">
    <property type="component" value="Unassembled WGS sequence"/>
</dbReference>
<accession>A0A9D4PDB1</accession>
<gene>
    <name evidence="10" type="ORF">HPB52_017634</name>
</gene>
<evidence type="ECO:0000313" key="10">
    <source>
        <dbReference type="EMBL" id="KAH7936071.1"/>
    </source>
</evidence>
<feature type="compositionally biased region" description="Basic and acidic residues" evidence="7">
    <location>
        <begin position="247"/>
        <end position="257"/>
    </location>
</feature>
<feature type="compositionally biased region" description="Basic and acidic residues" evidence="7">
    <location>
        <begin position="121"/>
        <end position="131"/>
    </location>
</feature>
<dbReference type="VEuPathDB" id="VectorBase:RSAN_049385"/>
<proteinExistence type="inferred from homology"/>
<keyword evidence="3" id="KW-0378">Hydrolase</keyword>
<dbReference type="InterPro" id="IPR002018">
    <property type="entry name" value="CarbesteraseB"/>
</dbReference>
<evidence type="ECO:0000313" key="11">
    <source>
        <dbReference type="Proteomes" id="UP000821837"/>
    </source>
</evidence>
<feature type="transmembrane region" description="Helical" evidence="8">
    <location>
        <begin position="548"/>
        <end position="571"/>
    </location>
</feature>
<evidence type="ECO:0000256" key="8">
    <source>
        <dbReference type="SAM" id="Phobius"/>
    </source>
</evidence>
<feature type="domain" description="Carboxylesterase type B" evidence="9">
    <location>
        <begin position="574"/>
        <end position="1087"/>
    </location>
</feature>
<dbReference type="Gene3D" id="3.40.50.1820">
    <property type="entry name" value="alpha/beta hydrolase"/>
    <property type="match status" value="1"/>
</dbReference>
<organism evidence="10 11">
    <name type="scientific">Rhipicephalus sanguineus</name>
    <name type="common">Brown dog tick</name>
    <name type="synonym">Ixodes sanguineus</name>
    <dbReference type="NCBI Taxonomy" id="34632"/>
    <lineage>
        <taxon>Eukaryota</taxon>
        <taxon>Metazoa</taxon>
        <taxon>Ecdysozoa</taxon>
        <taxon>Arthropoda</taxon>
        <taxon>Chelicerata</taxon>
        <taxon>Arachnida</taxon>
        <taxon>Acari</taxon>
        <taxon>Parasitiformes</taxon>
        <taxon>Ixodida</taxon>
        <taxon>Ixodoidea</taxon>
        <taxon>Ixodidae</taxon>
        <taxon>Rhipicephalinae</taxon>
        <taxon>Rhipicephalus</taxon>
        <taxon>Rhipicephalus</taxon>
    </lineage>
</organism>
<dbReference type="PANTHER" id="PTHR43918">
    <property type="entry name" value="ACETYLCHOLINESTERASE"/>
    <property type="match status" value="1"/>
</dbReference>
<feature type="compositionally biased region" description="Basic and acidic residues" evidence="7">
    <location>
        <begin position="142"/>
        <end position="156"/>
    </location>
</feature>
<dbReference type="InterPro" id="IPR000997">
    <property type="entry name" value="Cholinesterase"/>
</dbReference>
<evidence type="ECO:0000256" key="5">
    <source>
        <dbReference type="ARBA" id="ARBA00023180"/>
    </source>
</evidence>
<dbReference type="PRINTS" id="PR00878">
    <property type="entry name" value="CHOLNESTRASE"/>
</dbReference>
<dbReference type="GO" id="GO:0019695">
    <property type="term" value="P:choline metabolic process"/>
    <property type="evidence" value="ECO:0007669"/>
    <property type="project" value="TreeGrafter"/>
</dbReference>
<keyword evidence="2" id="KW-0719">Serine esterase</keyword>
<keyword evidence="8" id="KW-1133">Transmembrane helix</keyword>
<comment type="similarity">
    <text evidence="1">Belongs to the type-B carboxylesterase/lipase family.</text>
</comment>
<sequence length="1145" mass="123844">MINQADDQDSFVTAQSNLPPAGGERHGQAAVSEAEAATVAAIEKLIRAIEAEDDSEYRKAGAQPPVSGHTASHRHSAATGPPPLPHATKEGEPESRMRWGAHSMTPEEDRGYGKAGSQPPDRGHTAWDRHSTATGPPPLPHATKEGEPESRMRWGEHSMPPGEMPTWAHPSTPGGPPHHVAQPNEAVAPREAPYGHASDHVPTGPEHHMAKEEDREYGKAGAQPPGPGHTAWDRHSAATGPPPLPHATKEGEPESRMRWGAHSMPPGGMPTSTHPRMPGGPPQHVAQPNEAVPPQEAPDGHAGRHVPTGPENHMAKGQQKMNVGEGGKELRPNLLPGFEETNGGGGTRVLPGPRYPAGHRTEDAHRDVVPDHGSDARHRPPEVEGGARAQHTTPTRPSGEAEHHTERDVHGKASDEKAGDALRPRERMDREDHRSPTGHTGGRPGTSPPPKSDGPAAEPLITKDVVHDRLRSTTPEYHKTGSVKHSTTSDSHKKEQTEEREAPLVARASHTSLHGGGRNAAAKSPKDQKHSRWWTKWYRCSRRTALTVAFVFALVLALLMVMVAVLEYLWLRDRPVVRGRFGAVRGRRLVISDQGQELTVHAFLGLPFAKVPRGPLRFKPPHPLDSPLGVLYTVAAPQENDGEKPLDTKDKRPPCPQQDFYLGRDIVSTSNGSEDCLHLNIWAPPWNCTTGKELGPCDKRPVLFFLYGAAFQNGGNSFELYDGRYLAALGNLVVVVPNYRVGALGFLSGPTKKGLPGNAGLQDQQLAFAWTLANIVSFGGDTSQLVLAGHDAGASSLGYHLFYGNTAFWSRNATRFILQSGGPYHRYVGQGIEGARAVAESLHCPSDLSTRKAVRCLQDADVSAVARNPLALDFAPVVNRAPLSMAKVQNTQRQHVEGSEFLLGRAASEGVYTWFVAQHRSASGDVRRLAARLLGDEVLERWQTATGITLDANSPVTAYQQAVGDVLEACPMTELAEQLQAWQNRVYVYVLGYRPSYSSWTDENETVHFEDVELVFGKPLRHGVSSSDEDKKWSRTMIEIWATFARTGRAPHLGDAKWTLYDSAHPMVMKLGPKGVGEQSDDKAQECVIVRSGPTTTSTGHHGNGTAPVASATRASTTLRGCGIAVVALVCANVALRAWLVLALV</sequence>
<evidence type="ECO:0000256" key="4">
    <source>
        <dbReference type="ARBA" id="ARBA00023157"/>
    </source>
</evidence>
<dbReference type="InterPro" id="IPR050654">
    <property type="entry name" value="AChE-related_enzymes"/>
</dbReference>
<feature type="region of interest" description="Disordered" evidence="7">
    <location>
        <begin position="1"/>
        <end position="35"/>
    </location>
</feature>
<evidence type="ECO:0000256" key="7">
    <source>
        <dbReference type="SAM" id="MobiDB-lite"/>
    </source>
</evidence>
<feature type="compositionally biased region" description="Basic and acidic residues" evidence="7">
    <location>
        <begin position="359"/>
        <end position="382"/>
    </location>
</feature>
<feature type="region of interest" description="Disordered" evidence="7">
    <location>
        <begin position="51"/>
        <end position="458"/>
    </location>
</feature>
<evidence type="ECO:0000256" key="1">
    <source>
        <dbReference type="ARBA" id="ARBA00005964"/>
    </source>
</evidence>
<dbReference type="Pfam" id="PF00135">
    <property type="entry name" value="COesterase"/>
    <property type="match status" value="1"/>
</dbReference>
<keyword evidence="8" id="KW-0472">Membrane</keyword>
<feature type="compositionally biased region" description="Basic and acidic residues" evidence="7">
    <location>
        <begin position="87"/>
        <end position="97"/>
    </location>
</feature>
<keyword evidence="11" id="KW-1185">Reference proteome</keyword>
<evidence type="ECO:0000256" key="6">
    <source>
        <dbReference type="ARBA" id="ARBA00048484"/>
    </source>
</evidence>
<feature type="region of interest" description="Disordered" evidence="7">
    <location>
        <begin position="472"/>
        <end position="527"/>
    </location>
</feature>
<dbReference type="GO" id="GO:0003990">
    <property type="term" value="F:acetylcholinesterase activity"/>
    <property type="evidence" value="ECO:0007669"/>
    <property type="project" value="UniProtKB-EC"/>
</dbReference>
<comment type="catalytic activity">
    <reaction evidence="6">
        <text>acetylcholine + H2O = choline + acetate + H(+)</text>
        <dbReference type="Rhea" id="RHEA:17561"/>
        <dbReference type="ChEBI" id="CHEBI:15354"/>
        <dbReference type="ChEBI" id="CHEBI:15355"/>
        <dbReference type="ChEBI" id="CHEBI:15377"/>
        <dbReference type="ChEBI" id="CHEBI:15378"/>
        <dbReference type="ChEBI" id="CHEBI:30089"/>
        <dbReference type="EC" id="3.1.1.7"/>
    </reaction>
</comment>
<evidence type="ECO:0000256" key="3">
    <source>
        <dbReference type="ARBA" id="ARBA00022801"/>
    </source>
</evidence>
<feature type="compositionally biased region" description="Basic and acidic residues" evidence="7">
    <location>
        <begin position="205"/>
        <end position="218"/>
    </location>
</feature>
<dbReference type="GO" id="GO:0006581">
    <property type="term" value="P:acetylcholine catabolic process"/>
    <property type="evidence" value="ECO:0007669"/>
    <property type="project" value="TreeGrafter"/>
</dbReference>
<dbReference type="SUPFAM" id="SSF53474">
    <property type="entry name" value="alpha/beta-Hydrolases"/>
    <property type="match status" value="1"/>
</dbReference>
<feature type="compositionally biased region" description="Basic and acidic residues" evidence="7">
    <location>
        <begin position="399"/>
        <end position="435"/>
    </location>
</feature>
<reference evidence="10" key="2">
    <citation type="submission" date="2021-09" db="EMBL/GenBank/DDBJ databases">
        <authorList>
            <person name="Jia N."/>
            <person name="Wang J."/>
            <person name="Shi W."/>
            <person name="Du L."/>
            <person name="Sun Y."/>
            <person name="Zhan W."/>
            <person name="Jiang J."/>
            <person name="Wang Q."/>
            <person name="Zhang B."/>
            <person name="Ji P."/>
            <person name="Sakyi L.B."/>
            <person name="Cui X."/>
            <person name="Yuan T."/>
            <person name="Jiang B."/>
            <person name="Yang W."/>
            <person name="Lam T.T.-Y."/>
            <person name="Chang Q."/>
            <person name="Ding S."/>
            <person name="Wang X."/>
            <person name="Zhu J."/>
            <person name="Ruan X."/>
            <person name="Zhao L."/>
            <person name="Wei J."/>
            <person name="Que T."/>
            <person name="Du C."/>
            <person name="Cheng J."/>
            <person name="Dai P."/>
            <person name="Han X."/>
            <person name="Huang E."/>
            <person name="Gao Y."/>
            <person name="Liu J."/>
            <person name="Shao H."/>
            <person name="Ye R."/>
            <person name="Li L."/>
            <person name="Wei W."/>
            <person name="Wang X."/>
            <person name="Wang C."/>
            <person name="Huo Q."/>
            <person name="Li W."/>
            <person name="Guo W."/>
            <person name="Chen H."/>
            <person name="Chen S."/>
            <person name="Zhou L."/>
            <person name="Zhou L."/>
            <person name="Ni X."/>
            <person name="Tian J."/>
            <person name="Zhou Y."/>
            <person name="Sheng Y."/>
            <person name="Liu T."/>
            <person name="Pan Y."/>
            <person name="Xia L."/>
            <person name="Li J."/>
            <person name="Zhao F."/>
            <person name="Cao W."/>
        </authorList>
    </citation>
    <scope>NUCLEOTIDE SEQUENCE</scope>
    <source>
        <strain evidence="10">Rsan-2018</strain>
        <tissue evidence="10">Larvae</tissue>
    </source>
</reference>
<evidence type="ECO:0000256" key="2">
    <source>
        <dbReference type="ARBA" id="ARBA00022487"/>
    </source>
</evidence>
<keyword evidence="8" id="KW-0812">Transmembrane</keyword>